<keyword evidence="23" id="KW-1185">Reference proteome</keyword>
<dbReference type="EnsemblMetazoa" id="AEPI001746-RA">
    <property type="protein sequence ID" value="AEPI001746-PA"/>
    <property type="gene ID" value="AEPI001746"/>
</dbReference>
<evidence type="ECO:0000256" key="3">
    <source>
        <dbReference type="ARBA" id="ARBA00004922"/>
    </source>
</evidence>
<evidence type="ECO:0000313" key="23">
    <source>
        <dbReference type="Proteomes" id="UP000075885"/>
    </source>
</evidence>
<evidence type="ECO:0000256" key="7">
    <source>
        <dbReference type="ARBA" id="ARBA00022679"/>
    </source>
</evidence>
<dbReference type="InterPro" id="IPR001173">
    <property type="entry name" value="Glyco_trans_2-like"/>
</dbReference>
<dbReference type="GO" id="GO:0004653">
    <property type="term" value="F:polypeptide N-acetylgalactosaminyltransferase activity"/>
    <property type="evidence" value="ECO:0007669"/>
    <property type="project" value="UniProtKB-EC"/>
</dbReference>
<proteinExistence type="inferred from homology"/>
<comment type="subcellular location">
    <subcellularLocation>
        <location evidence="2 20">Golgi apparatus membrane</location>
        <topology evidence="2 20">Single-pass type II membrane protein</topology>
    </subcellularLocation>
</comment>
<dbReference type="InterPro" id="IPR045885">
    <property type="entry name" value="GalNAc-T"/>
</dbReference>
<evidence type="ECO:0000256" key="10">
    <source>
        <dbReference type="ARBA" id="ARBA00022734"/>
    </source>
</evidence>
<dbReference type="STRING" id="199890.A0A182P4B0"/>
<accession>A0A182P4B0</accession>
<evidence type="ECO:0000256" key="13">
    <source>
        <dbReference type="ARBA" id="ARBA00023034"/>
    </source>
</evidence>
<dbReference type="InterPro" id="IPR000772">
    <property type="entry name" value="Ricin_B_lectin"/>
</dbReference>
<keyword evidence="8 20" id="KW-0812">Transmembrane</keyword>
<evidence type="ECO:0000256" key="6">
    <source>
        <dbReference type="ARBA" id="ARBA00022676"/>
    </source>
</evidence>
<protein>
    <recommendedName>
        <fullName evidence="5 20">Polypeptide N-acetylgalactosaminyltransferase</fullName>
        <ecNumber evidence="20">2.4.1.-</ecNumber>
    </recommendedName>
    <alternativeName>
        <fullName evidence="20">Protein-UDP acetylgalactosaminyltransferase</fullName>
    </alternativeName>
</protein>
<dbReference type="InterPro" id="IPR035992">
    <property type="entry name" value="Ricin_B-like_lectins"/>
</dbReference>
<dbReference type="Gene3D" id="2.80.10.50">
    <property type="match status" value="1"/>
</dbReference>
<comment type="catalytic activity">
    <reaction evidence="19">
        <text>L-seryl-[protein] + UDP-N-acetyl-alpha-D-galactosamine = a 3-O-[N-acetyl-alpha-D-galactosaminyl]-L-seryl-[protein] + UDP + H(+)</text>
        <dbReference type="Rhea" id="RHEA:23956"/>
        <dbReference type="Rhea" id="RHEA-COMP:9863"/>
        <dbReference type="Rhea" id="RHEA-COMP:12788"/>
        <dbReference type="ChEBI" id="CHEBI:15378"/>
        <dbReference type="ChEBI" id="CHEBI:29999"/>
        <dbReference type="ChEBI" id="CHEBI:53604"/>
        <dbReference type="ChEBI" id="CHEBI:58223"/>
        <dbReference type="ChEBI" id="CHEBI:67138"/>
        <dbReference type="EC" id="2.4.1.41"/>
    </reaction>
</comment>
<keyword evidence="12 20" id="KW-1133">Transmembrane helix</keyword>
<sequence>MSNPRSPQCPIHCKKKHYPAKLPTTSIVIVFHNEAWSTLLRTIWSVINRSPRPLLKEIILVDDASEREHLGRQLEEYVRTLPVPTFVLRTGKRSGLIRARLLGAKHVKGQVITFLDAHCECTEGWLEPLLARIVLDRKTVVCPIIDVISDETFEYVTASDQTWGGFNWKLNFRWYRVPAREMQRRNHDRTAPLRTPTMAGGLFSIDRDYFYEIGSYDEGMDIWGGENLEMSFRIWQCGGILEIAPCSHVGHVFRDKSPYTFPGGVANIVLKNAARVAEVWLDEWKEFYYQMSPELALNLFQIIRSKTKLITLMSVVSLLCGVIALPLNAMYCAVSRPLGARKASAGDVSERRALRERLKCKSFRWYLENIYPESQMPLDYYFLGEIRNVETHNCLDTMGRKSNEKIGSSYCHGLGGNQVFAYTKRHQIMSDDNCLDASNALGPVNLVRCHGMGGNQEWIYDDEEKTIKHVNSGNCLTRPTQDDPSTPLLRPCNYSEGQQWLMQSKFKWQAHGGDNRIGEDR</sequence>
<dbReference type="Pfam" id="PF00652">
    <property type="entry name" value="Ricin_B_lectin"/>
    <property type="match status" value="1"/>
</dbReference>
<evidence type="ECO:0000259" key="21">
    <source>
        <dbReference type="SMART" id="SM00458"/>
    </source>
</evidence>
<keyword evidence="7 20" id="KW-0808">Transferase</keyword>
<keyword evidence="9" id="KW-0479">Metal-binding</keyword>
<keyword evidence="11" id="KW-0735">Signal-anchor</keyword>
<dbReference type="EC" id="2.4.1.-" evidence="20"/>
<dbReference type="GO" id="GO:0000139">
    <property type="term" value="C:Golgi membrane"/>
    <property type="evidence" value="ECO:0007669"/>
    <property type="project" value="UniProtKB-SubCell"/>
</dbReference>
<name>A0A182P4B0_9DIPT</name>
<keyword evidence="16" id="KW-0325">Glycoprotein</keyword>
<keyword evidence="17 20" id="KW-0464">Manganese</keyword>
<evidence type="ECO:0000256" key="15">
    <source>
        <dbReference type="ARBA" id="ARBA00023157"/>
    </source>
</evidence>
<dbReference type="VEuPathDB" id="VectorBase:AEPI001746"/>
<comment type="similarity">
    <text evidence="4 20">Belongs to the glycosyltransferase 2 family. GalNAc-T subfamily.</text>
</comment>
<evidence type="ECO:0000256" key="11">
    <source>
        <dbReference type="ARBA" id="ARBA00022968"/>
    </source>
</evidence>
<keyword evidence="14 20" id="KW-0472">Membrane</keyword>
<dbReference type="PANTHER" id="PTHR11675:SF101">
    <property type="entry name" value="POLYPEPTIDE N-ACETYLGALACTOSAMINYLTRANSFERASE 5"/>
    <property type="match status" value="1"/>
</dbReference>
<comment type="catalytic activity">
    <reaction evidence="18">
        <text>L-threonyl-[protein] + UDP-N-acetyl-alpha-D-galactosamine = a 3-O-[N-acetyl-alpha-D-galactosaminyl]-L-threonyl-[protein] + UDP + H(+)</text>
        <dbReference type="Rhea" id="RHEA:52424"/>
        <dbReference type="Rhea" id="RHEA-COMP:11060"/>
        <dbReference type="Rhea" id="RHEA-COMP:11689"/>
        <dbReference type="ChEBI" id="CHEBI:15378"/>
        <dbReference type="ChEBI" id="CHEBI:30013"/>
        <dbReference type="ChEBI" id="CHEBI:58223"/>
        <dbReference type="ChEBI" id="CHEBI:67138"/>
        <dbReference type="ChEBI" id="CHEBI:87075"/>
        <dbReference type="EC" id="2.4.1.41"/>
    </reaction>
</comment>
<dbReference type="PROSITE" id="PS50231">
    <property type="entry name" value="RICIN_B_LECTIN"/>
    <property type="match status" value="1"/>
</dbReference>
<comment type="cofactor">
    <cofactor evidence="1 20">
        <name>Mn(2+)</name>
        <dbReference type="ChEBI" id="CHEBI:29035"/>
    </cofactor>
</comment>
<dbReference type="FunFam" id="2.80.10.50:FF:000047">
    <property type="entry name" value="Polypeptide N-acetylgalactosaminyltransferase"/>
    <property type="match status" value="1"/>
</dbReference>
<keyword evidence="15 20" id="KW-1015">Disulfide bond</keyword>
<evidence type="ECO:0000256" key="9">
    <source>
        <dbReference type="ARBA" id="ARBA00022723"/>
    </source>
</evidence>
<dbReference type="SUPFAM" id="SSF50370">
    <property type="entry name" value="Ricin B-like lectins"/>
    <property type="match status" value="1"/>
</dbReference>
<dbReference type="Proteomes" id="UP000075885">
    <property type="component" value="Unassembled WGS sequence"/>
</dbReference>
<evidence type="ECO:0000256" key="18">
    <source>
        <dbReference type="ARBA" id="ARBA00050905"/>
    </source>
</evidence>
<evidence type="ECO:0000256" key="8">
    <source>
        <dbReference type="ARBA" id="ARBA00022692"/>
    </source>
</evidence>
<evidence type="ECO:0000256" key="12">
    <source>
        <dbReference type="ARBA" id="ARBA00022989"/>
    </source>
</evidence>
<evidence type="ECO:0000256" key="14">
    <source>
        <dbReference type="ARBA" id="ARBA00023136"/>
    </source>
</evidence>
<dbReference type="SUPFAM" id="SSF53448">
    <property type="entry name" value="Nucleotide-diphospho-sugar transferases"/>
    <property type="match status" value="1"/>
</dbReference>
<organism evidence="22 23">
    <name type="scientific">Anopheles epiroticus</name>
    <dbReference type="NCBI Taxonomy" id="199890"/>
    <lineage>
        <taxon>Eukaryota</taxon>
        <taxon>Metazoa</taxon>
        <taxon>Ecdysozoa</taxon>
        <taxon>Arthropoda</taxon>
        <taxon>Hexapoda</taxon>
        <taxon>Insecta</taxon>
        <taxon>Pterygota</taxon>
        <taxon>Neoptera</taxon>
        <taxon>Endopterygota</taxon>
        <taxon>Diptera</taxon>
        <taxon>Nematocera</taxon>
        <taxon>Culicoidea</taxon>
        <taxon>Culicidae</taxon>
        <taxon>Anophelinae</taxon>
        <taxon>Anopheles</taxon>
    </lineage>
</organism>
<dbReference type="Pfam" id="PF00535">
    <property type="entry name" value="Glycos_transf_2"/>
    <property type="match status" value="1"/>
</dbReference>
<keyword evidence="6 20" id="KW-0328">Glycosyltransferase</keyword>
<comment type="pathway">
    <text evidence="3 20">Protein modification; protein glycosylation.</text>
</comment>
<feature type="transmembrane region" description="Helical" evidence="20">
    <location>
        <begin position="309"/>
        <end position="331"/>
    </location>
</feature>
<dbReference type="Gene3D" id="3.90.550.10">
    <property type="entry name" value="Spore Coat Polysaccharide Biosynthesis Protein SpsA, Chain A"/>
    <property type="match status" value="1"/>
</dbReference>
<evidence type="ECO:0000313" key="22">
    <source>
        <dbReference type="EnsemblMetazoa" id="AEPI001746-PA"/>
    </source>
</evidence>
<evidence type="ECO:0000256" key="19">
    <source>
        <dbReference type="ARBA" id="ARBA00052209"/>
    </source>
</evidence>
<dbReference type="InterPro" id="IPR029044">
    <property type="entry name" value="Nucleotide-diphossugar_trans"/>
</dbReference>
<evidence type="ECO:0000256" key="4">
    <source>
        <dbReference type="ARBA" id="ARBA00005680"/>
    </source>
</evidence>
<keyword evidence="13 20" id="KW-0333">Golgi apparatus</keyword>
<dbReference type="CDD" id="cd02510">
    <property type="entry name" value="pp-GalNAc-T"/>
    <property type="match status" value="1"/>
</dbReference>
<dbReference type="GO" id="GO:0046872">
    <property type="term" value="F:metal ion binding"/>
    <property type="evidence" value="ECO:0007669"/>
    <property type="project" value="UniProtKB-KW"/>
</dbReference>
<evidence type="ECO:0000256" key="20">
    <source>
        <dbReference type="RuleBase" id="RU361242"/>
    </source>
</evidence>
<feature type="domain" description="Ricin B lectin" evidence="21">
    <location>
        <begin position="380"/>
        <end position="503"/>
    </location>
</feature>
<reference evidence="23" key="1">
    <citation type="submission" date="2013-03" db="EMBL/GenBank/DDBJ databases">
        <title>The Genome Sequence of Anopheles epiroticus epiroticus2.</title>
        <authorList>
            <consortium name="The Broad Institute Genomics Platform"/>
            <person name="Neafsey D.E."/>
            <person name="Howell P."/>
            <person name="Walker B."/>
            <person name="Young S.K."/>
            <person name="Zeng Q."/>
            <person name="Gargeya S."/>
            <person name="Fitzgerald M."/>
            <person name="Haas B."/>
            <person name="Abouelleil A."/>
            <person name="Allen A.W."/>
            <person name="Alvarado L."/>
            <person name="Arachchi H.M."/>
            <person name="Berlin A.M."/>
            <person name="Chapman S.B."/>
            <person name="Gainer-Dewar J."/>
            <person name="Goldberg J."/>
            <person name="Griggs A."/>
            <person name="Gujja S."/>
            <person name="Hansen M."/>
            <person name="Howarth C."/>
            <person name="Imamovic A."/>
            <person name="Ireland A."/>
            <person name="Larimer J."/>
            <person name="McCowan C."/>
            <person name="Murphy C."/>
            <person name="Pearson M."/>
            <person name="Poon T.W."/>
            <person name="Priest M."/>
            <person name="Roberts A."/>
            <person name="Saif S."/>
            <person name="Shea T."/>
            <person name="Sisk P."/>
            <person name="Sykes S."/>
            <person name="Wortman J."/>
            <person name="Nusbaum C."/>
            <person name="Birren B."/>
        </authorList>
    </citation>
    <scope>NUCLEOTIDE SEQUENCE [LARGE SCALE GENOMIC DNA]</scope>
    <source>
        <strain evidence="23">Epiroticus2</strain>
    </source>
</reference>
<evidence type="ECO:0000256" key="17">
    <source>
        <dbReference type="ARBA" id="ARBA00023211"/>
    </source>
</evidence>
<dbReference type="PANTHER" id="PTHR11675">
    <property type="entry name" value="N-ACETYLGALACTOSAMINYLTRANSFERASE"/>
    <property type="match status" value="1"/>
</dbReference>
<dbReference type="GO" id="GO:0030246">
    <property type="term" value="F:carbohydrate binding"/>
    <property type="evidence" value="ECO:0007669"/>
    <property type="project" value="UniProtKB-KW"/>
</dbReference>
<evidence type="ECO:0000256" key="5">
    <source>
        <dbReference type="ARBA" id="ARBA00012644"/>
    </source>
</evidence>
<dbReference type="AlphaFoldDB" id="A0A182P4B0"/>
<evidence type="ECO:0000256" key="16">
    <source>
        <dbReference type="ARBA" id="ARBA00023180"/>
    </source>
</evidence>
<dbReference type="FunFam" id="3.90.550.10:FF:000021">
    <property type="entry name" value="Polypeptide N-acetylgalactosaminyltransferase"/>
    <property type="match status" value="1"/>
</dbReference>
<reference evidence="22" key="2">
    <citation type="submission" date="2020-05" db="UniProtKB">
        <authorList>
            <consortium name="EnsemblMetazoa"/>
        </authorList>
    </citation>
    <scope>IDENTIFICATION</scope>
    <source>
        <strain evidence="22">Epiroticus2</strain>
    </source>
</reference>
<dbReference type="Gene3D" id="1.10.8.460">
    <property type="entry name" value="ppGaNTase-T1 linker domain-like"/>
    <property type="match status" value="1"/>
</dbReference>
<dbReference type="SMART" id="SM00458">
    <property type="entry name" value="RICIN"/>
    <property type="match status" value="1"/>
</dbReference>
<evidence type="ECO:0000256" key="2">
    <source>
        <dbReference type="ARBA" id="ARBA00004323"/>
    </source>
</evidence>
<evidence type="ECO:0000256" key="1">
    <source>
        <dbReference type="ARBA" id="ARBA00001936"/>
    </source>
</evidence>
<dbReference type="CDD" id="cd23433">
    <property type="entry name" value="beta-trefoil_Ricin_GALNT1-like"/>
    <property type="match status" value="1"/>
</dbReference>
<dbReference type="GO" id="GO:0006493">
    <property type="term" value="P:protein O-linked glycosylation"/>
    <property type="evidence" value="ECO:0007669"/>
    <property type="project" value="TreeGrafter"/>
</dbReference>
<keyword evidence="10 20" id="KW-0430">Lectin</keyword>
<dbReference type="UniPathway" id="UPA00378"/>